<organism evidence="1 2">
    <name type="scientific">Phormidesmis priestleyi Ana</name>
    <dbReference type="NCBI Taxonomy" id="1666911"/>
    <lineage>
        <taxon>Bacteria</taxon>
        <taxon>Bacillati</taxon>
        <taxon>Cyanobacteriota</taxon>
        <taxon>Cyanophyceae</taxon>
        <taxon>Leptolyngbyales</taxon>
        <taxon>Leptolyngbyaceae</taxon>
        <taxon>Phormidesmis</taxon>
    </lineage>
</organism>
<evidence type="ECO:0000313" key="1">
    <source>
        <dbReference type="EMBL" id="KPQ34601.1"/>
    </source>
</evidence>
<dbReference type="AlphaFoldDB" id="A0A0P7ZIX6"/>
<evidence type="ECO:0000313" key="2">
    <source>
        <dbReference type="Proteomes" id="UP000050465"/>
    </source>
</evidence>
<reference evidence="1 2" key="1">
    <citation type="submission" date="2015-09" db="EMBL/GenBank/DDBJ databases">
        <title>Identification and resolution of microdiversity through metagenomic sequencing of parallel consortia.</title>
        <authorList>
            <person name="Nelson W.C."/>
            <person name="Romine M.F."/>
            <person name="Lindemann S.R."/>
        </authorList>
    </citation>
    <scope>NUCLEOTIDE SEQUENCE [LARGE SCALE GENOMIC DNA]</scope>
    <source>
        <strain evidence="1">Ana</strain>
    </source>
</reference>
<comment type="caution">
    <text evidence="1">The sequence shown here is derived from an EMBL/GenBank/DDBJ whole genome shotgun (WGS) entry which is preliminary data.</text>
</comment>
<protein>
    <submittedName>
        <fullName evidence="1">Uncharacterized protein</fullName>
    </submittedName>
</protein>
<gene>
    <name evidence="1" type="ORF">HLUCCA11_13895</name>
</gene>
<dbReference type="EMBL" id="LJZR01000018">
    <property type="protein sequence ID" value="KPQ34601.1"/>
    <property type="molecule type" value="Genomic_DNA"/>
</dbReference>
<accession>A0A0P7ZIX6</accession>
<dbReference type="Proteomes" id="UP000050465">
    <property type="component" value="Unassembled WGS sequence"/>
</dbReference>
<name>A0A0P7ZIX6_9CYAN</name>
<sequence>MKGINLLVAIAFASSPTACTDQIAEFFAGEAVATDSIGFIAGEKYPHRNTVYDHYLPEVHSVDQAALHTLFNHVAMPQSRSALIALLGYPISEDGKYSYWRISGSSEIAVYFDGDTAYSFTVGGF</sequence>
<proteinExistence type="predicted"/>
<dbReference type="STRING" id="1666911.HLUCCA11_13895"/>